<keyword evidence="3" id="KW-0378">Hydrolase</keyword>
<feature type="transmembrane region" description="Helical" evidence="1">
    <location>
        <begin position="602"/>
        <end position="623"/>
    </location>
</feature>
<evidence type="ECO:0000259" key="2">
    <source>
        <dbReference type="SMART" id="SM00460"/>
    </source>
</evidence>
<feature type="transmembrane region" description="Helical" evidence="1">
    <location>
        <begin position="12"/>
        <end position="45"/>
    </location>
</feature>
<reference evidence="3 4" key="1">
    <citation type="submission" date="2013-12" db="EMBL/GenBank/DDBJ databases">
        <authorList>
            <person name="Stott M."/>
        </authorList>
    </citation>
    <scope>NUCLEOTIDE SEQUENCE [LARGE SCALE GENOMIC DNA]</scope>
    <source>
        <strain evidence="3 4">K22</strain>
    </source>
</reference>
<dbReference type="InterPro" id="IPR002931">
    <property type="entry name" value="Transglutaminase-like"/>
</dbReference>
<dbReference type="SUPFAM" id="SSF54001">
    <property type="entry name" value="Cysteine proteinases"/>
    <property type="match status" value="1"/>
</dbReference>
<feature type="domain" description="Transglutaminase-like" evidence="2">
    <location>
        <begin position="452"/>
        <end position="524"/>
    </location>
</feature>
<dbReference type="AlphaFoldDB" id="A0A0B6X143"/>
<name>A0A0B6X143_9BACT</name>
<organism evidence="3 4">
    <name type="scientific">Pyrinomonas methylaliphatogenes</name>
    <dbReference type="NCBI Taxonomy" id="454194"/>
    <lineage>
        <taxon>Bacteria</taxon>
        <taxon>Pseudomonadati</taxon>
        <taxon>Acidobacteriota</taxon>
        <taxon>Blastocatellia</taxon>
        <taxon>Blastocatellales</taxon>
        <taxon>Pyrinomonadaceae</taxon>
        <taxon>Pyrinomonas</taxon>
    </lineage>
</organism>
<feature type="transmembrane region" description="Helical" evidence="1">
    <location>
        <begin position="57"/>
        <end position="74"/>
    </location>
</feature>
<dbReference type="SMART" id="SM00460">
    <property type="entry name" value="TGc"/>
    <property type="match status" value="1"/>
</dbReference>
<evidence type="ECO:0000256" key="1">
    <source>
        <dbReference type="SAM" id="Phobius"/>
    </source>
</evidence>
<dbReference type="PANTHER" id="PTHR42736">
    <property type="entry name" value="PROTEIN-GLUTAMINE GAMMA-GLUTAMYLTRANSFERASE"/>
    <property type="match status" value="1"/>
</dbReference>
<keyword evidence="1" id="KW-0812">Transmembrane</keyword>
<keyword evidence="1" id="KW-0472">Membrane</keyword>
<dbReference type="Proteomes" id="UP000031518">
    <property type="component" value="Unassembled WGS sequence"/>
</dbReference>
<gene>
    <name evidence="3" type="ORF">PYK22_02304</name>
</gene>
<evidence type="ECO:0000313" key="3">
    <source>
        <dbReference type="EMBL" id="CDM66284.1"/>
    </source>
</evidence>
<protein>
    <submittedName>
        <fullName evidence="3">Transglutaminase-like enzyme, predicted cysteine protease</fullName>
    </submittedName>
</protein>
<dbReference type="Pfam" id="PF01841">
    <property type="entry name" value="Transglut_core"/>
    <property type="match status" value="1"/>
</dbReference>
<feature type="transmembrane region" description="Helical" evidence="1">
    <location>
        <begin position="135"/>
        <end position="157"/>
    </location>
</feature>
<dbReference type="RefSeq" id="WP_041977469.1">
    <property type="nucleotide sequence ID" value="NZ_CBXV010000008.1"/>
</dbReference>
<dbReference type="EMBL" id="CBXV010000008">
    <property type="protein sequence ID" value="CDM66284.1"/>
    <property type="molecule type" value="Genomic_DNA"/>
</dbReference>
<dbReference type="InterPro" id="IPR052901">
    <property type="entry name" value="Bact_TGase-like"/>
</dbReference>
<dbReference type="InterPro" id="IPR021878">
    <property type="entry name" value="TgpA_N"/>
</dbReference>
<proteinExistence type="predicted"/>
<dbReference type="Pfam" id="PF13559">
    <property type="entry name" value="DUF4129"/>
    <property type="match status" value="1"/>
</dbReference>
<keyword evidence="3" id="KW-0645">Protease</keyword>
<dbReference type="STRING" id="454194.PYK22_02304"/>
<evidence type="ECO:0000313" key="4">
    <source>
        <dbReference type="Proteomes" id="UP000031518"/>
    </source>
</evidence>
<sequence length="726" mass="81964">MLERPFKISSYAMVLLGSVALLLSGAIGWELSLIFMALLGIAISFEGRRWQLSERMGLLLLLIVLPLLYLDWRQQMAIVEGDERAAGMRVLVHLLLSLSAIRLLQKKRNRDWIFLYLISFFEVFLAAGLTTRPAFLAIFCLYILAALMAAICFELGSAKRRGWRDGTELLYRMDRRGGRLLGGVNGWSLLAVASALSVLIFALALPIFFFVPRFEAGAFARAGGGIAGFVGFAEGMRLGDIGRLQQSDRIVMRVRVEGGGQRLTPLRWRGVALDRFDGTDWTRSSTAALIVRGSERNLFQLGTVESLHQLTTETFFLEPIDTSVLFAAPRVVAVQGALPFVRVDAEGGLSSLAHPFERLTYRVYSDVEEPDAQTLRADKLGALDYPAGYARYLQLPANLDPRIAALARTVIKQAGAQNVYDAARAIESYLQTNYRYSLEMRASGPDPLADFLFRVRAGHCEYFSSAMTIMLRTQGIAARVVNGFKRGEYNDAADVYVVRQRDAHSWVEVYFPTANFWASFDPTPFVPFQDGAPSGSWSSDLRKYAEALDLLWWQYVIGYDQQEQRQLARVLNRKLRNGRDDLAAWGDEVLRRMRTDAQARRALWMVVLLMFIALAAFKGRGLLRIARWWKARRGERTTIDFYDRMTKILAQRGYKRTPHQTPLEFAAEIGMPEAVMLTRAYNRVRYGGRGLSAEEEAQVENWLRRLEEELVVGKGLSIIAARRDLR</sequence>
<dbReference type="GO" id="GO:0006508">
    <property type="term" value="P:proteolysis"/>
    <property type="evidence" value="ECO:0007669"/>
    <property type="project" value="UniProtKB-KW"/>
</dbReference>
<dbReference type="InterPro" id="IPR025403">
    <property type="entry name" value="TgpA-like_C"/>
</dbReference>
<keyword evidence="4" id="KW-1185">Reference proteome</keyword>
<feature type="transmembrane region" description="Helical" evidence="1">
    <location>
        <begin position="178"/>
        <end position="211"/>
    </location>
</feature>
<keyword evidence="1" id="KW-1133">Transmembrane helix</keyword>
<reference evidence="3 4" key="2">
    <citation type="submission" date="2015-01" db="EMBL/GenBank/DDBJ databases">
        <title>Complete genome sequence of Pyrinomonas methylaliphatogenes type strain K22T.</title>
        <authorList>
            <person name="Lee K.C.Y."/>
            <person name="Power J.F."/>
            <person name="Dunfield P.F."/>
            <person name="Morgan X.C."/>
            <person name="Huttenhower C."/>
            <person name="Stott M.B."/>
        </authorList>
    </citation>
    <scope>NUCLEOTIDE SEQUENCE [LARGE SCALE GENOMIC DNA]</scope>
    <source>
        <strain evidence="3 4">K22</strain>
    </source>
</reference>
<dbReference type="InterPro" id="IPR038765">
    <property type="entry name" value="Papain-like_cys_pep_sf"/>
</dbReference>
<accession>A0A0B6X143</accession>
<dbReference type="Pfam" id="PF11992">
    <property type="entry name" value="TgpA_N"/>
    <property type="match status" value="1"/>
</dbReference>
<dbReference type="PANTHER" id="PTHR42736:SF1">
    <property type="entry name" value="PROTEIN-GLUTAMINE GAMMA-GLUTAMYLTRANSFERASE"/>
    <property type="match status" value="1"/>
</dbReference>
<feature type="transmembrane region" description="Helical" evidence="1">
    <location>
        <begin position="112"/>
        <end position="129"/>
    </location>
</feature>
<dbReference type="Gene3D" id="3.10.620.30">
    <property type="match status" value="1"/>
</dbReference>
<dbReference type="GO" id="GO:0008233">
    <property type="term" value="F:peptidase activity"/>
    <property type="evidence" value="ECO:0007669"/>
    <property type="project" value="UniProtKB-KW"/>
</dbReference>
<dbReference type="OrthoDB" id="9787782at2"/>